<feature type="transmembrane region" description="Helical" evidence="6">
    <location>
        <begin position="525"/>
        <end position="542"/>
    </location>
</feature>
<evidence type="ECO:0000256" key="2">
    <source>
        <dbReference type="ARBA" id="ARBA00022475"/>
    </source>
</evidence>
<dbReference type="KEGG" id="bpt:Bpet2761"/>
<dbReference type="InterPro" id="IPR052159">
    <property type="entry name" value="Competence_DNA_uptake"/>
</dbReference>
<feature type="transmembrane region" description="Helical" evidence="6">
    <location>
        <begin position="462"/>
        <end position="485"/>
    </location>
</feature>
<dbReference type="STRING" id="94624.Bpet2761"/>
<feature type="domain" description="Metallo-beta-lactamase" evidence="7">
    <location>
        <begin position="582"/>
        <end position="778"/>
    </location>
</feature>
<feature type="transmembrane region" description="Helical" evidence="6">
    <location>
        <begin position="27"/>
        <end position="49"/>
    </location>
</feature>
<dbReference type="Gene3D" id="3.60.15.10">
    <property type="entry name" value="Ribonuclease Z/Hydroxyacylglutathione hydrolase-like"/>
    <property type="match status" value="1"/>
</dbReference>
<feature type="transmembrane region" description="Helical" evidence="6">
    <location>
        <begin position="61"/>
        <end position="77"/>
    </location>
</feature>
<evidence type="ECO:0000256" key="4">
    <source>
        <dbReference type="ARBA" id="ARBA00022989"/>
    </source>
</evidence>
<evidence type="ECO:0000313" key="9">
    <source>
        <dbReference type="Proteomes" id="UP000001225"/>
    </source>
</evidence>
<dbReference type="SMART" id="SM00849">
    <property type="entry name" value="Lactamase_B"/>
    <property type="match status" value="1"/>
</dbReference>
<feature type="transmembrane region" description="Helical" evidence="6">
    <location>
        <begin position="427"/>
        <end position="450"/>
    </location>
</feature>
<reference evidence="8 9" key="1">
    <citation type="journal article" date="2008" name="BMC Genomics">
        <title>The missing link: Bordetella petrii is endowed with both the metabolic versatility of environmental bacteria and virulence traits of pathogenic Bordetellae.</title>
        <authorList>
            <person name="Gross R."/>
            <person name="Guzman C.A."/>
            <person name="Sebaihia M."/>
            <person name="Martins Dos Santos V.A."/>
            <person name="Pieper D.H."/>
            <person name="Koebnik R."/>
            <person name="Lechner M."/>
            <person name="Bartels D."/>
            <person name="Buhrmester J."/>
            <person name="Choudhuri J.V."/>
            <person name="Ebensen T."/>
            <person name="Gaigalat L."/>
            <person name="Herrmann S."/>
            <person name="Khachane A.N."/>
            <person name="Larisch C."/>
            <person name="Link S."/>
            <person name="Linke B."/>
            <person name="Meyer F."/>
            <person name="Mormann S."/>
            <person name="Nakunst D."/>
            <person name="Rueckert C."/>
            <person name="Schneiker-Bekel S."/>
            <person name="Schulze K."/>
            <person name="Vorhoelter F.J."/>
            <person name="Yevsa T."/>
            <person name="Engle J.T."/>
            <person name="Goldman W.E."/>
            <person name="Puehler A."/>
            <person name="Goebel U.B."/>
            <person name="Goesmann A."/>
            <person name="Bloecker H."/>
            <person name="Kaiser O."/>
            <person name="Martinez-Arias R."/>
        </authorList>
    </citation>
    <scope>NUCLEOTIDE SEQUENCE [LARGE SCALE GENOMIC DNA]</scope>
    <source>
        <strain evidence="9">ATCC BAA-461 / DSM 12804 / CCUG 43448 / CIP 107267 / Se-1111R</strain>
    </source>
</reference>
<accession>A9IQW0</accession>
<feature type="transmembrane region" description="Helical" evidence="6">
    <location>
        <begin position="497"/>
        <end position="519"/>
    </location>
</feature>
<dbReference type="Pfam" id="PF03772">
    <property type="entry name" value="Competence"/>
    <property type="match status" value="1"/>
</dbReference>
<dbReference type="InterPro" id="IPR025405">
    <property type="entry name" value="DUF4131"/>
</dbReference>
<feature type="transmembrane region" description="Helical" evidence="6">
    <location>
        <begin position="284"/>
        <end position="305"/>
    </location>
</feature>
<dbReference type="Pfam" id="PF00753">
    <property type="entry name" value="Lactamase_B"/>
    <property type="match status" value="1"/>
</dbReference>
<dbReference type="GO" id="GO:0030420">
    <property type="term" value="P:establishment of competence for transformation"/>
    <property type="evidence" value="ECO:0007669"/>
    <property type="project" value="InterPro"/>
</dbReference>
<gene>
    <name evidence="8" type="ordered locus">Bpet2761</name>
</gene>
<dbReference type="InterPro" id="IPR001279">
    <property type="entry name" value="Metallo-B-lactamas"/>
</dbReference>
<dbReference type="eggNOG" id="COG0658">
    <property type="taxonomic scope" value="Bacteria"/>
</dbReference>
<comment type="subcellular location">
    <subcellularLocation>
        <location evidence="1">Cell membrane</location>
        <topology evidence="1">Multi-pass membrane protein</topology>
    </subcellularLocation>
</comment>
<organism evidence="8 9">
    <name type="scientific">Bordetella petrii (strain ATCC BAA-461 / DSM 12804 / CCUG 43448 / CIP 107267 / Se-1111R)</name>
    <dbReference type="NCBI Taxonomy" id="340100"/>
    <lineage>
        <taxon>Bacteria</taxon>
        <taxon>Pseudomonadati</taxon>
        <taxon>Pseudomonadota</taxon>
        <taxon>Betaproteobacteria</taxon>
        <taxon>Burkholderiales</taxon>
        <taxon>Alcaligenaceae</taxon>
        <taxon>Bordetella</taxon>
    </lineage>
</organism>
<dbReference type="AlphaFoldDB" id="A9IQW0"/>
<keyword evidence="9" id="KW-1185">Reference proteome</keyword>
<name>A9IQW0_BORPD</name>
<dbReference type="NCBIfam" id="TIGR00361">
    <property type="entry name" value="ComEC_Rec2"/>
    <property type="match status" value="1"/>
</dbReference>
<feature type="transmembrane region" description="Helical" evidence="6">
    <location>
        <begin position="325"/>
        <end position="346"/>
    </location>
</feature>
<dbReference type="eggNOG" id="COG2333">
    <property type="taxonomic scope" value="Bacteria"/>
</dbReference>
<keyword evidence="4 6" id="KW-1133">Transmembrane helix</keyword>
<evidence type="ECO:0000256" key="1">
    <source>
        <dbReference type="ARBA" id="ARBA00004651"/>
    </source>
</evidence>
<keyword evidence="5 6" id="KW-0472">Membrane</keyword>
<dbReference type="InterPro" id="IPR004477">
    <property type="entry name" value="ComEC_N"/>
</dbReference>
<evidence type="ECO:0000256" key="6">
    <source>
        <dbReference type="SAM" id="Phobius"/>
    </source>
</evidence>
<proteinExistence type="predicted"/>
<keyword evidence="2" id="KW-1003">Cell membrane</keyword>
<dbReference type="InterPro" id="IPR035681">
    <property type="entry name" value="ComA-like_MBL"/>
</dbReference>
<feature type="transmembrane region" description="Helical" evidence="6">
    <location>
        <begin position="352"/>
        <end position="368"/>
    </location>
</feature>
<dbReference type="Pfam" id="PF13567">
    <property type="entry name" value="DUF4131"/>
    <property type="match status" value="1"/>
</dbReference>
<sequence>MVVGLRAQRTDICIHTRRPRPGPGLRCSFWETGIVGRLFLLGLVAGTAAAQHLPALPGADWLLPWAAALLPAGAVACHRSRRGLARSVATAWLGIGLGLAWAIWQGQLRLDDALADIHHDQVSRLAVRVADLPQGDAGRWRFVAEAGSDRPAGVPARIAVSWHAPPGVRLPELLPGQVWRMALVLRRPYGARNPQGYDAEARLFALGIRATATVRGMPVLLRDEPWSGAGIIIERIRHHVREGMRHALGPRRHAPVLIALAMGDQAGVAREDWQIFNRSGITHLVSISGMHVTLIAGLGGVLAAFVWRRARWGGIGLPERLPAQVVGAAAALLVALLYCLLAGWGVPARRTFFMLAVVALAAMARLPLSPARILALAAAAVVLFDPWATLAPGFWLSFGAVAVLLRAAASAAPALRRAGWRDRVAALLGEFGRVQMAVTLGLVPLLAHLMHQVSLGSPLANAFAIPIVSFIVTPLALLCAAFGAVPGLGMLARACGVLGHAVFDWTMVPVSWIGSAHWAAVDVAAAPWPLLALAVAGVAWALQPPGWPARGAGWLLMLPMLCWRPERPPPGHWTLTALDVGQGSAVLIETASQAWLFDTGPRYGDGADAAARVVAPYLRARGYRHLDGLVVSHADLDHAGGLASLLAALPVRQAYASFDLAAFLREQAEAGAKAARARLPLSVQQCRAGQAWQADGVTFRFLHPARAAPARRGDGNAQSCVLLVQGVVHAALLPGDIGVAQERELAPALPRVHVVMAPHHGSATSSGAALVEAAAAAHVIAQAGRLNRFRHPAPQVQARWRRAGAMFWRTDWHGAITVEARPEGVAAKAEARAARRYWHRAGP</sequence>
<dbReference type="Proteomes" id="UP000001225">
    <property type="component" value="Chromosome"/>
</dbReference>
<dbReference type="EMBL" id="AM902716">
    <property type="protein sequence ID" value="CAP43103.1"/>
    <property type="molecule type" value="Genomic_DNA"/>
</dbReference>
<dbReference type="SUPFAM" id="SSF56281">
    <property type="entry name" value="Metallo-hydrolase/oxidoreductase"/>
    <property type="match status" value="1"/>
</dbReference>
<keyword evidence="3 6" id="KW-0812">Transmembrane</keyword>
<evidence type="ECO:0000256" key="5">
    <source>
        <dbReference type="ARBA" id="ARBA00023136"/>
    </source>
</evidence>
<dbReference type="GO" id="GO:0005886">
    <property type="term" value="C:plasma membrane"/>
    <property type="evidence" value="ECO:0007669"/>
    <property type="project" value="UniProtKB-SubCell"/>
</dbReference>
<evidence type="ECO:0000313" key="8">
    <source>
        <dbReference type="EMBL" id="CAP43103.1"/>
    </source>
</evidence>
<evidence type="ECO:0000256" key="3">
    <source>
        <dbReference type="ARBA" id="ARBA00022692"/>
    </source>
</evidence>
<dbReference type="CDD" id="cd07731">
    <property type="entry name" value="ComA-like_MBL-fold"/>
    <property type="match status" value="1"/>
</dbReference>
<dbReference type="PANTHER" id="PTHR30619:SF1">
    <property type="entry name" value="RECOMBINATION PROTEIN 2"/>
    <property type="match status" value="1"/>
</dbReference>
<dbReference type="InterPro" id="IPR004797">
    <property type="entry name" value="Competence_ComEC/Rec2"/>
</dbReference>
<dbReference type="PANTHER" id="PTHR30619">
    <property type="entry name" value="DNA INTERNALIZATION/COMPETENCE PROTEIN COMEC/REC2"/>
    <property type="match status" value="1"/>
</dbReference>
<protein>
    <submittedName>
        <fullName evidence="8">DNA internalization-related competence protein ComEC/Rec2</fullName>
    </submittedName>
</protein>
<dbReference type="NCBIfam" id="TIGR00360">
    <property type="entry name" value="ComEC_N-term"/>
    <property type="match status" value="1"/>
</dbReference>
<dbReference type="InterPro" id="IPR036866">
    <property type="entry name" value="RibonucZ/Hydroxyglut_hydro"/>
</dbReference>
<evidence type="ECO:0000259" key="7">
    <source>
        <dbReference type="SMART" id="SM00849"/>
    </source>
</evidence>